<protein>
    <submittedName>
        <fullName evidence="2">Uncharacterized protein</fullName>
    </submittedName>
</protein>
<name>A0A0F9HAE5_9ZZZZ</name>
<comment type="caution">
    <text evidence="2">The sequence shown here is derived from an EMBL/GenBank/DDBJ whole genome shotgun (WGS) entry which is preliminary data.</text>
</comment>
<reference evidence="2" key="1">
    <citation type="journal article" date="2015" name="Nature">
        <title>Complex archaea that bridge the gap between prokaryotes and eukaryotes.</title>
        <authorList>
            <person name="Spang A."/>
            <person name="Saw J.H."/>
            <person name="Jorgensen S.L."/>
            <person name="Zaremba-Niedzwiedzka K."/>
            <person name="Martijn J."/>
            <person name="Lind A.E."/>
            <person name="van Eijk R."/>
            <person name="Schleper C."/>
            <person name="Guy L."/>
            <person name="Ettema T.J."/>
        </authorList>
    </citation>
    <scope>NUCLEOTIDE SEQUENCE</scope>
</reference>
<feature type="region of interest" description="Disordered" evidence="1">
    <location>
        <begin position="1"/>
        <end position="20"/>
    </location>
</feature>
<organism evidence="2">
    <name type="scientific">marine sediment metagenome</name>
    <dbReference type="NCBI Taxonomy" id="412755"/>
    <lineage>
        <taxon>unclassified sequences</taxon>
        <taxon>metagenomes</taxon>
        <taxon>ecological metagenomes</taxon>
    </lineage>
</organism>
<evidence type="ECO:0000313" key="2">
    <source>
        <dbReference type="EMBL" id="KKM08094.1"/>
    </source>
</evidence>
<proteinExistence type="predicted"/>
<dbReference type="AlphaFoldDB" id="A0A0F9HAE5"/>
<accession>A0A0F9HAE5</accession>
<dbReference type="EMBL" id="LAZR01015626">
    <property type="protein sequence ID" value="KKM08094.1"/>
    <property type="molecule type" value="Genomic_DNA"/>
</dbReference>
<sequence length="39" mass="4203">MRRAGLEVGPNGSILSSNDKDNFLPVATLDAVKKALQYL</sequence>
<gene>
    <name evidence="2" type="ORF">LCGC14_1727320</name>
</gene>
<evidence type="ECO:0000256" key="1">
    <source>
        <dbReference type="SAM" id="MobiDB-lite"/>
    </source>
</evidence>